<feature type="transmembrane region" description="Helical" evidence="1">
    <location>
        <begin position="272"/>
        <end position="292"/>
    </location>
</feature>
<keyword evidence="1" id="KW-0472">Membrane</keyword>
<dbReference type="RefSeq" id="WP_146188210.1">
    <property type="nucleotide sequence ID" value="NZ_OMOR01000001.1"/>
</dbReference>
<accession>A0A2R8BDT7</accession>
<proteinExistence type="predicted"/>
<dbReference type="OrthoDB" id="9846405at2"/>
<dbReference type="Proteomes" id="UP000244880">
    <property type="component" value="Unassembled WGS sequence"/>
</dbReference>
<evidence type="ECO:0000313" key="3">
    <source>
        <dbReference type="Proteomes" id="UP000244880"/>
    </source>
</evidence>
<evidence type="ECO:0000313" key="2">
    <source>
        <dbReference type="EMBL" id="SPH21247.1"/>
    </source>
</evidence>
<evidence type="ECO:0000256" key="1">
    <source>
        <dbReference type="SAM" id="Phobius"/>
    </source>
</evidence>
<keyword evidence="1" id="KW-1133">Transmembrane helix</keyword>
<gene>
    <name evidence="2" type="ORF">ASD8599_01997</name>
</gene>
<keyword evidence="1" id="KW-0812">Transmembrane</keyword>
<organism evidence="2 3">
    <name type="scientific">Ascidiaceihabitans donghaensis</name>
    <dbReference type="NCBI Taxonomy" id="1510460"/>
    <lineage>
        <taxon>Bacteria</taxon>
        <taxon>Pseudomonadati</taxon>
        <taxon>Pseudomonadota</taxon>
        <taxon>Alphaproteobacteria</taxon>
        <taxon>Rhodobacterales</taxon>
        <taxon>Paracoccaceae</taxon>
        <taxon>Ascidiaceihabitans</taxon>
    </lineage>
</organism>
<dbReference type="EMBL" id="OMOR01000001">
    <property type="protein sequence ID" value="SPH21247.1"/>
    <property type="molecule type" value="Genomic_DNA"/>
</dbReference>
<sequence length="431" mass="48667">MTVCYFWDWCPVSAVPWLSFTCKSRELTTSENRFFRYGNSLPDTVSYWIRTDGIFVFKLEISDELNDVFDKNLPQNPSDKEKSKEVVKVAKLISDQIKGKEKVRSQSHGMLLPDNMNDCSKYGAISVTPRKLHDTVFPKDGSDVEIRDFLSFKPNLAFLKGKQIGDELDIQAPVALLLRQQFNTCFESAFLAVENIKYSKRLYLPSYRITEGKRQLLSRNGKGLDVKSVKFFVFAYLCVFFPLFTTIFLSNFEVRGGSELVLFFQSAIGASYISMSFITTLFLLLFMAVDVFSKRNPAIKAYSRAQEILRSGNLYCTVVENIVAPVIEYYGKPDYAAGQILDVAGVSNSPSALKRDLVDRIHLNGDFTNAVEVLEVWKDREKEKRRLTVAVVGPLCLLGAIPLFTLISENMPLLAEVLTYGLSLIGIDTPP</sequence>
<feature type="transmembrane region" description="Helical" evidence="1">
    <location>
        <begin position="387"/>
        <end position="407"/>
    </location>
</feature>
<feature type="transmembrane region" description="Helical" evidence="1">
    <location>
        <begin position="231"/>
        <end position="252"/>
    </location>
</feature>
<protein>
    <submittedName>
        <fullName evidence="2">Uncharacterized protein</fullName>
    </submittedName>
</protein>
<name>A0A2R8BDT7_9RHOB</name>
<dbReference type="AlphaFoldDB" id="A0A2R8BDT7"/>
<reference evidence="2 3" key="1">
    <citation type="submission" date="2018-03" db="EMBL/GenBank/DDBJ databases">
        <authorList>
            <person name="Keele B.F."/>
        </authorList>
    </citation>
    <scope>NUCLEOTIDE SEQUENCE [LARGE SCALE GENOMIC DNA]</scope>
    <source>
        <strain evidence="2 3">CECT 8599</strain>
    </source>
</reference>
<keyword evidence="3" id="KW-1185">Reference proteome</keyword>